<organism evidence="1 2">
    <name type="scientific">Pseudomonas panipatensis</name>
    <dbReference type="NCBI Taxonomy" id="428992"/>
    <lineage>
        <taxon>Bacteria</taxon>
        <taxon>Pseudomonadati</taxon>
        <taxon>Pseudomonadota</taxon>
        <taxon>Gammaproteobacteria</taxon>
        <taxon>Pseudomonadales</taxon>
        <taxon>Pseudomonadaceae</taxon>
        <taxon>Pseudomonas</taxon>
    </lineage>
</organism>
<proteinExistence type="predicted"/>
<dbReference type="Proteomes" id="UP000199636">
    <property type="component" value="Unassembled WGS sequence"/>
</dbReference>
<evidence type="ECO:0000313" key="1">
    <source>
        <dbReference type="EMBL" id="SDI77405.1"/>
    </source>
</evidence>
<reference evidence="2" key="1">
    <citation type="submission" date="2016-10" db="EMBL/GenBank/DDBJ databases">
        <authorList>
            <person name="Varghese N."/>
            <person name="Submissions S."/>
        </authorList>
    </citation>
    <scope>NUCLEOTIDE SEQUENCE [LARGE SCALE GENOMIC DNA]</scope>
    <source>
        <strain evidence="2">CCM 7469</strain>
    </source>
</reference>
<dbReference type="AlphaFoldDB" id="A0A1G8NBA8"/>
<protein>
    <submittedName>
        <fullName evidence="1">Uncharacterized protein</fullName>
    </submittedName>
</protein>
<keyword evidence="2" id="KW-1185">Reference proteome</keyword>
<name>A0A1G8NBA8_9PSED</name>
<sequence length="58" mass="6191">MTNWTYASGRLEARNQAGALLLVIPAAPMWAPLADLFNANQCLSRLLLAGFGFGDNPA</sequence>
<dbReference type="EMBL" id="FNDS01000024">
    <property type="protein sequence ID" value="SDI77405.1"/>
    <property type="molecule type" value="Genomic_DNA"/>
</dbReference>
<gene>
    <name evidence="1" type="ORF">SAMN05216272_1243</name>
</gene>
<accession>A0A1G8NBA8</accession>
<dbReference type="RefSeq" id="WP_170842887.1">
    <property type="nucleotide sequence ID" value="NZ_FNDS01000024.1"/>
</dbReference>
<evidence type="ECO:0000313" key="2">
    <source>
        <dbReference type="Proteomes" id="UP000199636"/>
    </source>
</evidence>